<dbReference type="InterPro" id="IPR037185">
    <property type="entry name" value="EmrE-like"/>
</dbReference>
<feature type="transmembrane region" description="Helical" evidence="7">
    <location>
        <begin position="209"/>
        <end position="227"/>
    </location>
</feature>
<evidence type="ECO:0000256" key="5">
    <source>
        <dbReference type="ARBA" id="ARBA00022989"/>
    </source>
</evidence>
<feature type="transmembrane region" description="Helical" evidence="7">
    <location>
        <begin position="39"/>
        <end position="58"/>
    </location>
</feature>
<dbReference type="RefSeq" id="WP_002608046.1">
    <property type="nucleotide sequence ID" value="NZ_BAAACC010000022.1"/>
</dbReference>
<dbReference type="InterPro" id="IPR000620">
    <property type="entry name" value="EamA_dom"/>
</dbReference>
<evidence type="ECO:0000313" key="10">
    <source>
        <dbReference type="Proteomes" id="UP000503330"/>
    </source>
</evidence>
<reference evidence="9 10" key="1">
    <citation type="submission" date="2020-02" db="EMBL/GenBank/DDBJ databases">
        <authorList>
            <person name="Kociolek L.K."/>
            <person name="Ozer E.A."/>
        </authorList>
    </citation>
    <scope>NUCLEOTIDE SEQUENCE [LARGE SCALE GENOMIC DNA]</scope>
    <source>
        <strain evidence="9 10">ATCC 14501</strain>
    </source>
</reference>
<keyword evidence="4 7" id="KW-0812">Transmembrane</keyword>
<evidence type="ECO:0000256" key="1">
    <source>
        <dbReference type="ARBA" id="ARBA00004651"/>
    </source>
</evidence>
<feature type="transmembrane region" description="Helical" evidence="7">
    <location>
        <begin position="270"/>
        <end position="288"/>
    </location>
</feature>
<dbReference type="PANTHER" id="PTHR42920">
    <property type="entry name" value="OS03G0707200 PROTEIN-RELATED"/>
    <property type="match status" value="1"/>
</dbReference>
<feature type="transmembrane region" description="Helical" evidence="7">
    <location>
        <begin position="99"/>
        <end position="116"/>
    </location>
</feature>
<feature type="transmembrane region" description="Helical" evidence="7">
    <location>
        <begin position="70"/>
        <end position="93"/>
    </location>
</feature>
<keyword evidence="3" id="KW-1003">Cell membrane</keyword>
<keyword evidence="5 7" id="KW-1133">Transmembrane helix</keyword>
<accession>A0AAP9MEX7</accession>
<evidence type="ECO:0000256" key="4">
    <source>
        <dbReference type="ARBA" id="ARBA00022692"/>
    </source>
</evidence>
<dbReference type="InterPro" id="IPR051258">
    <property type="entry name" value="Diverse_Substrate_Transporter"/>
</dbReference>
<feature type="domain" description="EamA" evidence="8">
    <location>
        <begin position="149"/>
        <end position="287"/>
    </location>
</feature>
<evidence type="ECO:0000313" key="9">
    <source>
        <dbReference type="EMBL" id="QJA01911.1"/>
    </source>
</evidence>
<gene>
    <name evidence="9" type="ORF">G4D54_05470</name>
</gene>
<evidence type="ECO:0000256" key="7">
    <source>
        <dbReference type="SAM" id="Phobius"/>
    </source>
</evidence>
<comment type="similarity">
    <text evidence="2">Belongs to the EamA transporter family.</text>
</comment>
<feature type="domain" description="EamA" evidence="8">
    <location>
        <begin position="14"/>
        <end position="139"/>
    </location>
</feature>
<dbReference type="Pfam" id="PF00892">
    <property type="entry name" value="EamA"/>
    <property type="match status" value="2"/>
</dbReference>
<dbReference type="Proteomes" id="UP000503330">
    <property type="component" value="Chromosome"/>
</dbReference>
<feature type="transmembrane region" description="Helical" evidence="7">
    <location>
        <begin position="239"/>
        <end position="258"/>
    </location>
</feature>
<dbReference type="EMBL" id="CP048838">
    <property type="protein sequence ID" value="QJA01911.1"/>
    <property type="molecule type" value="Genomic_DNA"/>
</dbReference>
<name>A0AAP9MEX7_CLOIN</name>
<evidence type="ECO:0000256" key="2">
    <source>
        <dbReference type="ARBA" id="ARBA00007362"/>
    </source>
</evidence>
<sequence>MKSDILNKRCSILILAFIESYWGFTTVFMKNILEYMTPSMYVFLRFLFASIALILLYWRKSMKFDRGTVLRGSVLGGLTVVPILMTVVALQDIAATNSVFYTQFVIIFVPLLLWVIKRKKPGMNYYLSLIVIMTGLWVFTECNLSMITLGDVVTIIASFLNGLAIIATTVYAAHTSHYELGIVQMVSGTLISIPMLFSESMHIQWNKEVFTILIITGVVGSGIAFTAKNFAQRNVSSTTASMLTVLSPIFGVLGARIISNSNGITESVTMSQYCGVFILCVGMVLYFTGVRNIKEIKNILLLPKYLYSSLQIRWRKQ</sequence>
<feature type="transmembrane region" description="Helical" evidence="7">
    <location>
        <begin position="12"/>
        <end position="33"/>
    </location>
</feature>
<feature type="transmembrane region" description="Helical" evidence="7">
    <location>
        <begin position="123"/>
        <end position="140"/>
    </location>
</feature>
<comment type="subcellular location">
    <subcellularLocation>
        <location evidence="1">Cell membrane</location>
        <topology evidence="1">Multi-pass membrane protein</topology>
    </subcellularLocation>
</comment>
<feature type="transmembrane region" description="Helical" evidence="7">
    <location>
        <begin position="152"/>
        <end position="173"/>
    </location>
</feature>
<protein>
    <submittedName>
        <fullName evidence="9">DMT family transporter</fullName>
    </submittedName>
</protein>
<dbReference type="GO" id="GO:0005886">
    <property type="term" value="C:plasma membrane"/>
    <property type="evidence" value="ECO:0007669"/>
    <property type="project" value="UniProtKB-SubCell"/>
</dbReference>
<dbReference type="GeneID" id="61924965"/>
<dbReference type="PANTHER" id="PTHR42920:SF5">
    <property type="entry name" value="EAMA DOMAIN-CONTAINING PROTEIN"/>
    <property type="match status" value="1"/>
</dbReference>
<organism evidence="9 10">
    <name type="scientific">Clostridium innocuum</name>
    <dbReference type="NCBI Taxonomy" id="1522"/>
    <lineage>
        <taxon>Bacteria</taxon>
        <taxon>Bacillati</taxon>
        <taxon>Bacillota</taxon>
        <taxon>Clostridia</taxon>
        <taxon>Eubacteriales</taxon>
        <taxon>Clostridiaceae</taxon>
        <taxon>Clostridium</taxon>
    </lineage>
</organism>
<evidence type="ECO:0000256" key="6">
    <source>
        <dbReference type="ARBA" id="ARBA00023136"/>
    </source>
</evidence>
<dbReference type="SUPFAM" id="SSF103481">
    <property type="entry name" value="Multidrug resistance efflux transporter EmrE"/>
    <property type="match status" value="2"/>
</dbReference>
<evidence type="ECO:0000256" key="3">
    <source>
        <dbReference type="ARBA" id="ARBA00022475"/>
    </source>
</evidence>
<proteinExistence type="inferred from homology"/>
<dbReference type="AlphaFoldDB" id="A0AAP9MEX7"/>
<feature type="transmembrane region" description="Helical" evidence="7">
    <location>
        <begin position="180"/>
        <end position="197"/>
    </location>
</feature>
<keyword evidence="6 7" id="KW-0472">Membrane</keyword>
<evidence type="ECO:0000259" key="8">
    <source>
        <dbReference type="Pfam" id="PF00892"/>
    </source>
</evidence>